<organism evidence="1 2">
    <name type="scientific">Nocardioides baekrokdamisoli</name>
    <dbReference type="NCBI Taxonomy" id="1804624"/>
    <lineage>
        <taxon>Bacteria</taxon>
        <taxon>Bacillati</taxon>
        <taxon>Actinomycetota</taxon>
        <taxon>Actinomycetes</taxon>
        <taxon>Propionibacteriales</taxon>
        <taxon>Nocardioidaceae</taxon>
        <taxon>Nocardioides</taxon>
    </lineage>
</organism>
<sequence>MTWTKLSSRAYGCAVSIYAAEHVDVREHLPFWWREEELEAEQHVAIHPGDDIAGMIHELEFWVAEHATEAVFIHAGVVAVNGAALLLPGMSRVGKSSLVAALLRHGASYGSDEYALLTPDGLVHAYPRRLVMRTPEGLHRVDATDLGASSVMEPARIHAIADLTFEDGSDWAVAPISRSAAAMRLLDNAVAARRRPYEVLAAVTDAVATAPVTVAGRRGDADSAAIRLLEMLG</sequence>
<evidence type="ECO:0008006" key="3">
    <source>
        <dbReference type="Google" id="ProtNLM"/>
    </source>
</evidence>
<dbReference type="RefSeq" id="WP_125567939.1">
    <property type="nucleotide sequence ID" value="NZ_AP019307.1"/>
</dbReference>
<dbReference type="Gene3D" id="3.40.50.300">
    <property type="entry name" value="P-loop containing nucleotide triphosphate hydrolases"/>
    <property type="match status" value="1"/>
</dbReference>
<gene>
    <name evidence="1" type="ORF">Back2_13570</name>
</gene>
<dbReference type="Proteomes" id="UP000271573">
    <property type="component" value="Chromosome"/>
</dbReference>
<dbReference type="EMBL" id="AP019307">
    <property type="protein sequence ID" value="BBH17070.1"/>
    <property type="molecule type" value="Genomic_DNA"/>
</dbReference>
<keyword evidence="2" id="KW-1185">Reference proteome</keyword>
<accession>A0A3G9IDL8</accession>
<evidence type="ECO:0000313" key="2">
    <source>
        <dbReference type="Proteomes" id="UP000271573"/>
    </source>
</evidence>
<dbReference type="AlphaFoldDB" id="A0A3G9IDL8"/>
<dbReference type="KEGG" id="nbe:Back2_13570"/>
<evidence type="ECO:0000313" key="1">
    <source>
        <dbReference type="EMBL" id="BBH17070.1"/>
    </source>
</evidence>
<dbReference type="SUPFAM" id="SSF53795">
    <property type="entry name" value="PEP carboxykinase-like"/>
    <property type="match status" value="1"/>
</dbReference>
<reference evidence="1 2" key="1">
    <citation type="submission" date="2018-11" db="EMBL/GenBank/DDBJ databases">
        <title>Complete genome sequence of Nocardioides baekrokdamisoli strain KCTC 39748.</title>
        <authorList>
            <person name="Kang S.W."/>
            <person name="Lee K.C."/>
            <person name="Kim K.K."/>
            <person name="Kim J.S."/>
            <person name="Kim D.S."/>
            <person name="Ko S.H."/>
            <person name="Yang S.H."/>
            <person name="Shin Y.K."/>
            <person name="Lee J.S."/>
        </authorList>
    </citation>
    <scope>NUCLEOTIDE SEQUENCE [LARGE SCALE GENOMIC DNA]</scope>
    <source>
        <strain evidence="1 2">KCTC 39748</strain>
    </source>
</reference>
<name>A0A3G9IDL8_9ACTN</name>
<dbReference type="OrthoDB" id="115640at2"/>
<dbReference type="InterPro" id="IPR027417">
    <property type="entry name" value="P-loop_NTPase"/>
</dbReference>
<proteinExistence type="predicted"/>
<protein>
    <recommendedName>
        <fullName evidence="3">HPr kinase</fullName>
    </recommendedName>
</protein>